<evidence type="ECO:0000256" key="2">
    <source>
        <dbReference type="SAM" id="Phobius"/>
    </source>
</evidence>
<protein>
    <submittedName>
        <fullName evidence="3">Uncharacterized protein</fullName>
    </submittedName>
</protein>
<feature type="region of interest" description="Disordered" evidence="1">
    <location>
        <begin position="85"/>
        <end position="170"/>
    </location>
</feature>
<keyword evidence="2" id="KW-0472">Membrane</keyword>
<feature type="transmembrane region" description="Helical" evidence="2">
    <location>
        <begin position="45"/>
        <end position="74"/>
    </location>
</feature>
<organism evidence="3 4">
    <name type="scientific">Ilyodon furcidens</name>
    <name type="common">goldbreast splitfin</name>
    <dbReference type="NCBI Taxonomy" id="33524"/>
    <lineage>
        <taxon>Eukaryota</taxon>
        <taxon>Metazoa</taxon>
        <taxon>Chordata</taxon>
        <taxon>Craniata</taxon>
        <taxon>Vertebrata</taxon>
        <taxon>Euteleostomi</taxon>
        <taxon>Actinopterygii</taxon>
        <taxon>Neopterygii</taxon>
        <taxon>Teleostei</taxon>
        <taxon>Neoteleostei</taxon>
        <taxon>Acanthomorphata</taxon>
        <taxon>Ovalentaria</taxon>
        <taxon>Atherinomorphae</taxon>
        <taxon>Cyprinodontiformes</taxon>
        <taxon>Goodeidae</taxon>
        <taxon>Ilyodon</taxon>
    </lineage>
</organism>
<gene>
    <name evidence="3" type="ORF">ILYODFUR_023030</name>
</gene>
<evidence type="ECO:0000256" key="1">
    <source>
        <dbReference type="SAM" id="MobiDB-lite"/>
    </source>
</evidence>
<evidence type="ECO:0000313" key="4">
    <source>
        <dbReference type="Proteomes" id="UP001482620"/>
    </source>
</evidence>
<accession>A0ABV0SP85</accession>
<sequence length="170" mass="19038">MADSGNQSCLMEAQDTVSFLVCLFHVWEEWAGLDQLEDYLSFLEYLLWVFTPLAVVFLVPFLIVILLYLSILFLHVYKPLGPTRPGESHGLPRPAEKHSPSMCPGSSFGPPPGGTCPEHLTREASKRHPNQMPQPLAPLDVEKQRLYSESLPDDRASHPISKGEHIHPAE</sequence>
<keyword evidence="2" id="KW-1133">Transmembrane helix</keyword>
<keyword evidence="4" id="KW-1185">Reference proteome</keyword>
<proteinExistence type="predicted"/>
<evidence type="ECO:0000313" key="3">
    <source>
        <dbReference type="EMBL" id="MEQ2222149.1"/>
    </source>
</evidence>
<name>A0ABV0SP85_9TELE</name>
<feature type="compositionally biased region" description="Basic and acidic residues" evidence="1">
    <location>
        <begin position="140"/>
        <end position="170"/>
    </location>
</feature>
<comment type="caution">
    <text evidence="3">The sequence shown here is derived from an EMBL/GenBank/DDBJ whole genome shotgun (WGS) entry which is preliminary data.</text>
</comment>
<dbReference type="Proteomes" id="UP001482620">
    <property type="component" value="Unassembled WGS sequence"/>
</dbReference>
<reference evidence="3 4" key="1">
    <citation type="submission" date="2021-06" db="EMBL/GenBank/DDBJ databases">
        <authorList>
            <person name="Palmer J.M."/>
        </authorList>
    </citation>
    <scope>NUCLEOTIDE SEQUENCE [LARGE SCALE GENOMIC DNA]</scope>
    <source>
        <strain evidence="4">if_2019</strain>
        <tissue evidence="3">Muscle</tissue>
    </source>
</reference>
<dbReference type="EMBL" id="JAHRIQ010002592">
    <property type="protein sequence ID" value="MEQ2222149.1"/>
    <property type="molecule type" value="Genomic_DNA"/>
</dbReference>
<keyword evidence="2" id="KW-0812">Transmembrane</keyword>